<feature type="active site" description="O-(3'-phospho-DNA)-tyrosine intermediate" evidence="9">
    <location>
        <position position="292"/>
    </location>
</feature>
<dbReference type="GO" id="GO:0007059">
    <property type="term" value="P:chromosome segregation"/>
    <property type="evidence" value="ECO:0007669"/>
    <property type="project" value="UniProtKB-UniRule"/>
</dbReference>
<dbReference type="GO" id="GO:0006313">
    <property type="term" value="P:DNA transposition"/>
    <property type="evidence" value="ECO:0007669"/>
    <property type="project" value="UniProtKB-UniRule"/>
</dbReference>
<keyword evidence="4 9" id="KW-0159">Chromosome partition</keyword>
<keyword evidence="6 9" id="KW-0238">DNA-binding</keyword>
<dbReference type="InterPro" id="IPR044068">
    <property type="entry name" value="CB"/>
</dbReference>
<feature type="active site" evidence="9">
    <location>
        <position position="187"/>
    </location>
</feature>
<dbReference type="InterPro" id="IPR050090">
    <property type="entry name" value="Tyrosine_recombinase_XerCD"/>
</dbReference>
<evidence type="ECO:0000256" key="8">
    <source>
        <dbReference type="ARBA" id="ARBA00023306"/>
    </source>
</evidence>
<protein>
    <recommendedName>
        <fullName evidence="9">Tyrosine recombinase XerC</fullName>
    </recommendedName>
</protein>
<organism evidence="12 13">
    <name type="scientific">Salinimicrobium sediminis</name>
    <dbReference type="NCBI Taxonomy" id="1343891"/>
    <lineage>
        <taxon>Bacteria</taxon>
        <taxon>Pseudomonadati</taxon>
        <taxon>Bacteroidota</taxon>
        <taxon>Flavobacteriia</taxon>
        <taxon>Flavobacteriales</taxon>
        <taxon>Flavobacteriaceae</taxon>
        <taxon>Salinimicrobium</taxon>
    </lineage>
</organism>
<dbReference type="EMBL" id="OCMF01000003">
    <property type="protein sequence ID" value="SOC80977.1"/>
    <property type="molecule type" value="Genomic_DNA"/>
</dbReference>
<dbReference type="GO" id="GO:0009037">
    <property type="term" value="F:tyrosine-based site-specific recombinase activity"/>
    <property type="evidence" value="ECO:0007669"/>
    <property type="project" value="UniProtKB-UniRule"/>
</dbReference>
<evidence type="ECO:0000256" key="7">
    <source>
        <dbReference type="ARBA" id="ARBA00023172"/>
    </source>
</evidence>
<dbReference type="Proteomes" id="UP000219193">
    <property type="component" value="Unassembled WGS sequence"/>
</dbReference>
<dbReference type="InterPro" id="IPR010998">
    <property type="entry name" value="Integrase_recombinase_N"/>
</dbReference>
<dbReference type="Gene3D" id="1.10.150.130">
    <property type="match status" value="1"/>
</dbReference>
<sequence length="316" mass="35640">MVGQSFLTLPVNSFFMPQSDFSKFFDYLEFEKKNSVHTITAYRADLLTFADFISSTFGKEDLREVNPSQVRSWVVNLVEQGLSNSSVNRKVSSIKAYYRFLLKTKQLEVSPLAKHRALKTTRKLQVPFSETEINTALQKIPAEGFEELRNKLMVELFYSTGIRRSELIGIKLGDIDLSSGLLKVKGKGNKERFIPLLPSVKAGITDYLKERAGVKNGNSGDHFFLTAAGVKMYDSLVYRTINNYFRGVSSKLKQSPHILRHSFATHLLNQGAHINAVKELLGHSSLAATQVYTHNSMAELNRVYNSAHPRNRKKGS</sequence>
<feature type="domain" description="Core-binding (CB)" evidence="11">
    <location>
        <begin position="15"/>
        <end position="102"/>
    </location>
</feature>
<dbReference type="SUPFAM" id="SSF56349">
    <property type="entry name" value="DNA breaking-rejoining enzymes"/>
    <property type="match status" value="1"/>
</dbReference>
<dbReference type="Pfam" id="PF02899">
    <property type="entry name" value="Phage_int_SAM_1"/>
    <property type="match status" value="1"/>
</dbReference>
<reference evidence="13" key="1">
    <citation type="submission" date="2017-09" db="EMBL/GenBank/DDBJ databases">
        <authorList>
            <person name="Varghese N."/>
            <person name="Submissions S."/>
        </authorList>
    </citation>
    <scope>NUCLEOTIDE SEQUENCE [LARGE SCALE GENOMIC DNA]</scope>
    <source>
        <strain evidence="13">CGMCC 1.12641</strain>
    </source>
</reference>
<evidence type="ECO:0000259" key="10">
    <source>
        <dbReference type="PROSITE" id="PS51898"/>
    </source>
</evidence>
<feature type="active site" evidence="9">
    <location>
        <position position="260"/>
    </location>
</feature>
<keyword evidence="5 9" id="KW-0229">DNA integration</keyword>
<dbReference type="PANTHER" id="PTHR30349:SF77">
    <property type="entry name" value="TYROSINE RECOMBINASE XERC"/>
    <property type="match status" value="1"/>
</dbReference>
<evidence type="ECO:0000256" key="3">
    <source>
        <dbReference type="ARBA" id="ARBA00022618"/>
    </source>
</evidence>
<dbReference type="GO" id="GO:0003677">
    <property type="term" value="F:DNA binding"/>
    <property type="evidence" value="ECO:0007669"/>
    <property type="project" value="UniProtKB-UniRule"/>
</dbReference>
<evidence type="ECO:0000256" key="6">
    <source>
        <dbReference type="ARBA" id="ARBA00023125"/>
    </source>
</evidence>
<evidence type="ECO:0000313" key="12">
    <source>
        <dbReference type="EMBL" id="SOC80977.1"/>
    </source>
</evidence>
<dbReference type="HAMAP" id="MF_01808">
    <property type="entry name" value="Recomb_XerC_XerD"/>
    <property type="match status" value="1"/>
</dbReference>
<evidence type="ECO:0000259" key="11">
    <source>
        <dbReference type="PROSITE" id="PS51900"/>
    </source>
</evidence>
<feature type="active site" evidence="9">
    <location>
        <position position="163"/>
    </location>
</feature>
<feature type="active site" evidence="9">
    <location>
        <position position="283"/>
    </location>
</feature>
<proteinExistence type="inferred from homology"/>
<dbReference type="AlphaFoldDB" id="A0A285X6K0"/>
<feature type="active site" evidence="9">
    <location>
        <position position="257"/>
    </location>
</feature>
<keyword evidence="8 9" id="KW-0131">Cell cycle</keyword>
<dbReference type="PANTHER" id="PTHR30349">
    <property type="entry name" value="PHAGE INTEGRASE-RELATED"/>
    <property type="match status" value="1"/>
</dbReference>
<keyword evidence="13" id="KW-1185">Reference proteome</keyword>
<dbReference type="PROSITE" id="PS51900">
    <property type="entry name" value="CB"/>
    <property type="match status" value="1"/>
</dbReference>
<evidence type="ECO:0000256" key="2">
    <source>
        <dbReference type="ARBA" id="ARBA00022490"/>
    </source>
</evidence>
<comment type="similarity">
    <text evidence="9">Belongs to the 'phage' integrase family. XerC subfamily.</text>
</comment>
<evidence type="ECO:0000256" key="1">
    <source>
        <dbReference type="ARBA" id="ARBA00004496"/>
    </source>
</evidence>
<dbReference type="PROSITE" id="PS51898">
    <property type="entry name" value="TYR_RECOMBINASE"/>
    <property type="match status" value="1"/>
</dbReference>
<dbReference type="Gene3D" id="1.10.443.10">
    <property type="entry name" value="Intergrase catalytic core"/>
    <property type="match status" value="1"/>
</dbReference>
<gene>
    <name evidence="9" type="primary">xerC</name>
    <name evidence="12" type="ORF">SAMN06296241_2542</name>
</gene>
<dbReference type="InterPro" id="IPR004107">
    <property type="entry name" value="Integrase_SAM-like_N"/>
</dbReference>
<evidence type="ECO:0000256" key="5">
    <source>
        <dbReference type="ARBA" id="ARBA00022908"/>
    </source>
</evidence>
<dbReference type="GO" id="GO:0005737">
    <property type="term" value="C:cytoplasm"/>
    <property type="evidence" value="ECO:0007669"/>
    <property type="project" value="UniProtKB-SubCell"/>
</dbReference>
<keyword evidence="2 9" id="KW-0963">Cytoplasm</keyword>
<comment type="subcellular location">
    <subcellularLocation>
        <location evidence="1 9">Cytoplasm</location>
    </subcellularLocation>
</comment>
<accession>A0A285X6K0</accession>
<dbReference type="Pfam" id="PF00589">
    <property type="entry name" value="Phage_integrase"/>
    <property type="match status" value="1"/>
</dbReference>
<evidence type="ECO:0000256" key="4">
    <source>
        <dbReference type="ARBA" id="ARBA00022829"/>
    </source>
</evidence>
<comment type="subunit">
    <text evidence="9">Forms a cyclic heterotetrameric complex composed of two molecules of XerC and two molecules of XerD.</text>
</comment>
<dbReference type="InterPro" id="IPR013762">
    <property type="entry name" value="Integrase-like_cat_sf"/>
</dbReference>
<dbReference type="InterPro" id="IPR011010">
    <property type="entry name" value="DNA_brk_join_enz"/>
</dbReference>
<dbReference type="GO" id="GO:0051301">
    <property type="term" value="P:cell division"/>
    <property type="evidence" value="ECO:0007669"/>
    <property type="project" value="UniProtKB-KW"/>
</dbReference>
<keyword evidence="7 9" id="KW-0233">DNA recombination</keyword>
<evidence type="ECO:0000313" key="13">
    <source>
        <dbReference type="Proteomes" id="UP000219193"/>
    </source>
</evidence>
<dbReference type="InterPro" id="IPR002104">
    <property type="entry name" value="Integrase_catalytic"/>
</dbReference>
<feature type="domain" description="Tyr recombinase" evidence="10">
    <location>
        <begin position="123"/>
        <end position="305"/>
    </location>
</feature>
<evidence type="ECO:0000256" key="9">
    <source>
        <dbReference type="HAMAP-Rule" id="MF_01808"/>
    </source>
</evidence>
<comment type="function">
    <text evidence="9">Site-specific tyrosine recombinase, which acts by catalyzing the cutting and rejoining of the recombining DNA molecules. The XerC-XerD complex is essential to convert dimers of the bacterial chromosome into monomers to permit their segregation at cell division. It also contributes to the segregational stability of plasmids.</text>
</comment>
<name>A0A285X6K0_9FLAO</name>
<dbReference type="InterPro" id="IPR023009">
    <property type="entry name" value="Tyrosine_recombinase_XerC/XerD"/>
</dbReference>
<keyword evidence="3 9" id="KW-0132">Cell division</keyword>